<dbReference type="EMBL" id="VSSQ01067464">
    <property type="protein sequence ID" value="MPN19851.1"/>
    <property type="molecule type" value="Genomic_DNA"/>
</dbReference>
<evidence type="ECO:0000313" key="1">
    <source>
        <dbReference type="EMBL" id="MPN19851.1"/>
    </source>
</evidence>
<organism evidence="1">
    <name type="scientific">bioreactor metagenome</name>
    <dbReference type="NCBI Taxonomy" id="1076179"/>
    <lineage>
        <taxon>unclassified sequences</taxon>
        <taxon>metagenomes</taxon>
        <taxon>ecological metagenomes</taxon>
    </lineage>
</organism>
<sequence>MRRKIYFPDTSIAYEPDDFIIAFIPAAGYLLVYDIIHNELEQELHLPASVPGRTKWQVL</sequence>
<proteinExistence type="predicted"/>
<gene>
    <name evidence="1" type="ORF">SDC9_167224</name>
</gene>
<protein>
    <submittedName>
        <fullName evidence="1">Uncharacterized protein</fullName>
    </submittedName>
</protein>
<name>A0A645FZ77_9ZZZZ</name>
<comment type="caution">
    <text evidence="1">The sequence shown here is derived from an EMBL/GenBank/DDBJ whole genome shotgun (WGS) entry which is preliminary data.</text>
</comment>
<accession>A0A645FZ77</accession>
<reference evidence="1" key="1">
    <citation type="submission" date="2019-08" db="EMBL/GenBank/DDBJ databases">
        <authorList>
            <person name="Kucharzyk K."/>
            <person name="Murdoch R.W."/>
            <person name="Higgins S."/>
            <person name="Loffler F."/>
        </authorList>
    </citation>
    <scope>NUCLEOTIDE SEQUENCE</scope>
</reference>
<dbReference type="AlphaFoldDB" id="A0A645FZ77"/>